<accession>A0ABR4YIL5</accession>
<dbReference type="Pfam" id="PF13150">
    <property type="entry name" value="TraL_transposon"/>
    <property type="match status" value="1"/>
</dbReference>
<proteinExistence type="predicted"/>
<keyword evidence="2" id="KW-1185">Reference proteome</keyword>
<reference evidence="1 2" key="1">
    <citation type="submission" date="2014-09" db="EMBL/GenBank/DDBJ databases">
        <title>Alistipes sp. 627, sp. nov., a novel member of the family Rikenellaceae isolated from human faeces.</title>
        <authorList>
            <person name="Shkoporov A.N."/>
            <person name="Chaplin A.V."/>
            <person name="Motuzova O.V."/>
            <person name="Kafarskaia L.I."/>
            <person name="Khokhlova E.V."/>
            <person name="Efimov B.A."/>
        </authorList>
    </citation>
    <scope>NUCLEOTIDE SEQUENCE [LARGE SCALE GENOMIC DNA]</scope>
    <source>
        <strain evidence="1 2">627</strain>
    </source>
</reference>
<protein>
    <submittedName>
        <fullName evidence="1">Uncharacterized protein</fullName>
    </submittedName>
</protein>
<comment type="caution">
    <text evidence="1">The sequence shown here is derived from an EMBL/GenBank/DDBJ whole genome shotgun (WGS) entry which is preliminary data.</text>
</comment>
<evidence type="ECO:0000313" key="1">
    <source>
        <dbReference type="EMBL" id="KHE40622.1"/>
    </source>
</evidence>
<evidence type="ECO:0000313" key="2">
    <source>
        <dbReference type="Proteomes" id="UP000030889"/>
    </source>
</evidence>
<gene>
    <name evidence="1" type="ORF">LG35_09815</name>
</gene>
<dbReference type="RefSeq" id="WP_035474351.1">
    <property type="nucleotide sequence ID" value="NZ_JRGF01000021.1"/>
</dbReference>
<dbReference type="InterPro" id="IPR025050">
    <property type="entry name" value="TraL_transposon"/>
</dbReference>
<sequence length="94" mass="10750">MKNNLEHLRERLRRAAEGVRHRCDALSPQQRRWTAAGLLLALLTLNLFTTLRDISSGRERLRGRIEHLHPVPLITDMTDSTSINSVCYGSDTTR</sequence>
<dbReference type="Proteomes" id="UP000030889">
    <property type="component" value="Unassembled WGS sequence"/>
</dbReference>
<name>A0ABR4YIL5_9BACT</name>
<dbReference type="EMBL" id="JRGF01000021">
    <property type="protein sequence ID" value="KHE40622.1"/>
    <property type="molecule type" value="Genomic_DNA"/>
</dbReference>
<organism evidence="1 2">
    <name type="scientific">Alistipes inops</name>
    <dbReference type="NCBI Taxonomy" id="1501391"/>
    <lineage>
        <taxon>Bacteria</taxon>
        <taxon>Pseudomonadati</taxon>
        <taxon>Bacteroidota</taxon>
        <taxon>Bacteroidia</taxon>
        <taxon>Bacteroidales</taxon>
        <taxon>Rikenellaceae</taxon>
        <taxon>Alistipes</taxon>
    </lineage>
</organism>